<gene>
    <name evidence="2" type="ORF">SAMN05421732_10791</name>
</gene>
<name>A0A1G6M1G2_9GAMM</name>
<dbReference type="OrthoDB" id="9801954at2"/>
<dbReference type="Pfam" id="PF00535">
    <property type="entry name" value="Glycos_transf_2"/>
    <property type="match status" value="1"/>
</dbReference>
<dbReference type="Proteomes" id="UP000243468">
    <property type="component" value="Unassembled WGS sequence"/>
</dbReference>
<dbReference type="STRING" id="1226327.SAMN05421732_10791"/>
<sequence>MNYIPNAISVVIPTYNRAHLIRESIQSVLDQTLLPQEIIIVDDFSTDNTEEVVNSFNSPLIKFVKNQRKKGANGARNTGILMAQGEYIAFHDSDDIWYEEKLFEQLNILKNDDKIDLCFCSMKTTGRWNRKIIVPKAKVSIEKIYDKIEKYSFISTQTIFVRSCIAMEVMFDEEIKRLQDWDFILRLRRKNNIFHLNKVLVDQNIGDMSISKQSDPIEAYKNIFEKYPFLINNGLQNIFFKNRISYRNNKNIVLFLKILFLKMLLSIKSW</sequence>
<keyword evidence="2" id="KW-0808">Transferase</keyword>
<dbReference type="EMBL" id="FMYO01000007">
    <property type="protein sequence ID" value="SDC48786.1"/>
    <property type="molecule type" value="Genomic_DNA"/>
</dbReference>
<dbReference type="SUPFAM" id="SSF53448">
    <property type="entry name" value="Nucleotide-diphospho-sugar transferases"/>
    <property type="match status" value="1"/>
</dbReference>
<dbReference type="PANTHER" id="PTHR43685">
    <property type="entry name" value="GLYCOSYLTRANSFERASE"/>
    <property type="match status" value="1"/>
</dbReference>
<dbReference type="Gene3D" id="3.90.550.10">
    <property type="entry name" value="Spore Coat Polysaccharide Biosynthesis Protein SpsA, Chain A"/>
    <property type="match status" value="1"/>
</dbReference>
<dbReference type="InterPro" id="IPR001173">
    <property type="entry name" value="Glyco_trans_2-like"/>
</dbReference>
<accession>A0A1G6M1G2</accession>
<dbReference type="AlphaFoldDB" id="A0A1G6M1G2"/>
<reference evidence="3" key="1">
    <citation type="submission" date="2016-09" db="EMBL/GenBank/DDBJ databases">
        <authorList>
            <person name="Varghese N."/>
            <person name="Submissions S."/>
        </authorList>
    </citation>
    <scope>NUCLEOTIDE SEQUENCE [LARGE SCALE GENOMIC DNA]</scope>
    <source>
        <strain evidence="3">ANC 4667</strain>
    </source>
</reference>
<dbReference type="CDD" id="cd00761">
    <property type="entry name" value="Glyco_tranf_GTA_type"/>
    <property type="match status" value="1"/>
</dbReference>
<evidence type="ECO:0000313" key="2">
    <source>
        <dbReference type="EMBL" id="SDC48786.1"/>
    </source>
</evidence>
<protein>
    <submittedName>
        <fullName evidence="2">Glycosyltransferase involved in cell wall bisynthesis</fullName>
    </submittedName>
</protein>
<dbReference type="PANTHER" id="PTHR43685:SF2">
    <property type="entry name" value="GLYCOSYLTRANSFERASE 2-LIKE DOMAIN-CONTAINING PROTEIN"/>
    <property type="match status" value="1"/>
</dbReference>
<dbReference type="InterPro" id="IPR029044">
    <property type="entry name" value="Nucleotide-diphossugar_trans"/>
</dbReference>
<feature type="domain" description="Glycosyltransferase 2-like" evidence="1">
    <location>
        <begin position="9"/>
        <end position="172"/>
    </location>
</feature>
<proteinExistence type="predicted"/>
<dbReference type="RefSeq" id="WP_092820078.1">
    <property type="nucleotide sequence ID" value="NZ_BAABKJ010000009.1"/>
</dbReference>
<dbReference type="InterPro" id="IPR050834">
    <property type="entry name" value="Glycosyltransf_2"/>
</dbReference>
<keyword evidence="3" id="KW-1185">Reference proteome</keyword>
<organism evidence="2 3">
    <name type="scientific">Acinetobacter kookii</name>
    <dbReference type="NCBI Taxonomy" id="1226327"/>
    <lineage>
        <taxon>Bacteria</taxon>
        <taxon>Pseudomonadati</taxon>
        <taxon>Pseudomonadota</taxon>
        <taxon>Gammaproteobacteria</taxon>
        <taxon>Moraxellales</taxon>
        <taxon>Moraxellaceae</taxon>
        <taxon>Acinetobacter</taxon>
    </lineage>
</organism>
<dbReference type="GO" id="GO:0016740">
    <property type="term" value="F:transferase activity"/>
    <property type="evidence" value="ECO:0007669"/>
    <property type="project" value="UniProtKB-KW"/>
</dbReference>
<evidence type="ECO:0000259" key="1">
    <source>
        <dbReference type="Pfam" id="PF00535"/>
    </source>
</evidence>
<evidence type="ECO:0000313" key="3">
    <source>
        <dbReference type="Proteomes" id="UP000243468"/>
    </source>
</evidence>